<dbReference type="Gene3D" id="3.40.190.10">
    <property type="entry name" value="Periplasmic binding protein-like II"/>
    <property type="match status" value="2"/>
</dbReference>
<comment type="subcellular location">
    <subcellularLocation>
        <location evidence="1">Periplasm</location>
    </subcellularLocation>
</comment>
<dbReference type="EMBL" id="JAJAWG010000003">
    <property type="protein sequence ID" value="MCB5196023.1"/>
    <property type="molecule type" value="Genomic_DNA"/>
</dbReference>
<accession>A0ABS8BJX1</accession>
<dbReference type="SMART" id="SM00062">
    <property type="entry name" value="PBPb"/>
    <property type="match status" value="1"/>
</dbReference>
<keyword evidence="6" id="KW-1185">Reference proteome</keyword>
<evidence type="ECO:0000256" key="3">
    <source>
        <dbReference type="ARBA" id="ARBA00022729"/>
    </source>
</evidence>
<dbReference type="SUPFAM" id="SSF53850">
    <property type="entry name" value="Periplasmic binding protein-like II"/>
    <property type="match status" value="1"/>
</dbReference>
<comment type="caution">
    <text evidence="5">The sequence shown here is derived from an EMBL/GenBank/DDBJ whole genome shotgun (WGS) entry which is preliminary data.</text>
</comment>
<dbReference type="RefSeq" id="WP_226763802.1">
    <property type="nucleotide sequence ID" value="NZ_JAJAWG010000003.1"/>
</dbReference>
<dbReference type="Pfam" id="PF09084">
    <property type="entry name" value="NMT1"/>
    <property type="match status" value="1"/>
</dbReference>
<reference evidence="5 6" key="1">
    <citation type="submission" date="2021-10" db="EMBL/GenBank/DDBJ databases">
        <authorList>
            <person name="Chen M."/>
        </authorList>
    </citation>
    <scope>NUCLEOTIDE SEQUENCE [LARGE SCALE GENOMIC DNA]</scope>
    <source>
        <strain evidence="5 6">H3-26</strain>
    </source>
</reference>
<evidence type="ECO:0000313" key="6">
    <source>
        <dbReference type="Proteomes" id="UP001198034"/>
    </source>
</evidence>
<sequence length="310" mass="34398">MAILNSCTSKAPPTLRVGINAWPGYEFIYLAQELGLYKKSGLDVRLIEFSSLSDARRAYERGQIDALGTTVIEVLQSRENSEKSLQIVSISDYSDGADIIIANRHITDIKSLKGKEVGLELASLGVYVLARALEKNGLTLNDLHLQSLDQQSLTEALKAGELDAIVTYPPSNIQLLTDPNFHTLFDSKAISGEVLDVIAIDQQFIQQHPAIVRQFIAAFESAYQYSLTHPDQAYAIMAEREGITANEFEIALTQGIKMIRFSDQADYFKAHGKLDEVIQRTDKVLRESQQIKGIDHTKDIKSSLNSPGKQ</sequence>
<dbReference type="PANTHER" id="PTHR30024:SF47">
    <property type="entry name" value="TAURINE-BINDING PERIPLASMIC PROTEIN"/>
    <property type="match status" value="1"/>
</dbReference>
<dbReference type="Proteomes" id="UP001198034">
    <property type="component" value="Unassembled WGS sequence"/>
</dbReference>
<evidence type="ECO:0000256" key="1">
    <source>
        <dbReference type="ARBA" id="ARBA00004418"/>
    </source>
</evidence>
<gene>
    <name evidence="5" type="ORF">LG219_06985</name>
</gene>
<name>A0ABS8BJX1_9NEIS</name>
<keyword evidence="3" id="KW-0732">Signal</keyword>
<dbReference type="PANTHER" id="PTHR30024">
    <property type="entry name" value="ALIPHATIC SULFONATES-BINDING PROTEIN-RELATED"/>
    <property type="match status" value="1"/>
</dbReference>
<dbReference type="InterPro" id="IPR001638">
    <property type="entry name" value="Solute-binding_3/MltF_N"/>
</dbReference>
<proteinExistence type="inferred from homology"/>
<evidence type="ECO:0000256" key="2">
    <source>
        <dbReference type="ARBA" id="ARBA00010742"/>
    </source>
</evidence>
<dbReference type="InterPro" id="IPR015168">
    <property type="entry name" value="SsuA/THI5"/>
</dbReference>
<evidence type="ECO:0000313" key="5">
    <source>
        <dbReference type="EMBL" id="MCB5196023.1"/>
    </source>
</evidence>
<comment type="similarity">
    <text evidence="2">Belongs to the bacterial solute-binding protein SsuA/TauA family.</text>
</comment>
<protein>
    <submittedName>
        <fullName evidence="5">MetQ/NlpA family ABC transporter substrate-binding protein</fullName>
    </submittedName>
</protein>
<evidence type="ECO:0000259" key="4">
    <source>
        <dbReference type="SMART" id="SM00062"/>
    </source>
</evidence>
<organism evidence="5 6">
    <name type="scientific">Deefgea salmonis</name>
    <dbReference type="NCBI Taxonomy" id="2875502"/>
    <lineage>
        <taxon>Bacteria</taxon>
        <taxon>Pseudomonadati</taxon>
        <taxon>Pseudomonadota</taxon>
        <taxon>Betaproteobacteria</taxon>
        <taxon>Neisseriales</taxon>
        <taxon>Chitinibacteraceae</taxon>
        <taxon>Deefgea</taxon>
    </lineage>
</organism>
<feature type="domain" description="Solute-binding protein family 3/N-terminal" evidence="4">
    <location>
        <begin position="14"/>
        <end position="230"/>
    </location>
</feature>